<keyword evidence="3" id="KW-0963">Cytoplasm</keyword>
<dbReference type="InterPro" id="IPR009057">
    <property type="entry name" value="Homeodomain-like_sf"/>
</dbReference>
<dbReference type="Pfam" id="PF12833">
    <property type="entry name" value="HTH_18"/>
    <property type="match status" value="1"/>
</dbReference>
<dbReference type="Proteomes" id="UP000184038">
    <property type="component" value="Unassembled WGS sequence"/>
</dbReference>
<dbReference type="Gene3D" id="1.10.10.60">
    <property type="entry name" value="Homeodomain-like"/>
    <property type="match status" value="2"/>
</dbReference>
<dbReference type="PROSITE" id="PS01124">
    <property type="entry name" value="HTH_ARAC_FAMILY_2"/>
    <property type="match status" value="1"/>
</dbReference>
<evidence type="ECO:0000256" key="5">
    <source>
        <dbReference type="ARBA" id="ARBA00023012"/>
    </source>
</evidence>
<dbReference type="GO" id="GO:0000160">
    <property type="term" value="P:phosphorelay signal transduction system"/>
    <property type="evidence" value="ECO:0007669"/>
    <property type="project" value="UniProtKB-KW"/>
</dbReference>
<keyword evidence="14" id="KW-1185">Reference proteome</keyword>
<dbReference type="InterPro" id="IPR051552">
    <property type="entry name" value="HptR"/>
</dbReference>
<dbReference type="SMART" id="SM00448">
    <property type="entry name" value="REC"/>
    <property type="match status" value="1"/>
</dbReference>
<dbReference type="GO" id="GO:0003700">
    <property type="term" value="F:DNA-binding transcription factor activity"/>
    <property type="evidence" value="ECO:0007669"/>
    <property type="project" value="InterPro"/>
</dbReference>
<keyword evidence="7" id="KW-0238">DNA-binding</keyword>
<keyword evidence="8" id="KW-0804">Transcription</keyword>
<evidence type="ECO:0000256" key="1">
    <source>
        <dbReference type="ARBA" id="ARBA00004496"/>
    </source>
</evidence>
<protein>
    <recommendedName>
        <fullName evidence="2">Stage 0 sporulation protein A homolog</fullName>
    </recommendedName>
</protein>
<evidence type="ECO:0000256" key="2">
    <source>
        <dbReference type="ARBA" id="ARBA00018672"/>
    </source>
</evidence>
<evidence type="ECO:0000313" key="14">
    <source>
        <dbReference type="Proteomes" id="UP000184038"/>
    </source>
</evidence>
<dbReference type="PANTHER" id="PTHR42713">
    <property type="entry name" value="HISTIDINE KINASE-RELATED"/>
    <property type="match status" value="1"/>
</dbReference>
<feature type="domain" description="Response regulatory" evidence="12">
    <location>
        <begin position="3"/>
        <end position="120"/>
    </location>
</feature>
<dbReference type="EMBL" id="FRCP01000018">
    <property type="protein sequence ID" value="SHM83178.1"/>
    <property type="molecule type" value="Genomic_DNA"/>
</dbReference>
<dbReference type="PRINTS" id="PR00032">
    <property type="entry name" value="HTHARAC"/>
</dbReference>
<keyword evidence="4 10" id="KW-0597">Phosphoprotein</keyword>
<dbReference type="InterPro" id="IPR018060">
    <property type="entry name" value="HTH_AraC"/>
</dbReference>
<comment type="function">
    <text evidence="9">May play the central regulatory role in sporulation. It may be an element of the effector pathway responsible for the activation of sporulation genes in response to nutritional stress. Spo0A may act in concert with spo0H (a sigma factor) to control the expression of some genes that are critical to the sporulation process.</text>
</comment>
<organism evidence="13 14">
    <name type="scientific">Anaerosporobacter mobilis DSM 15930</name>
    <dbReference type="NCBI Taxonomy" id="1120996"/>
    <lineage>
        <taxon>Bacteria</taxon>
        <taxon>Bacillati</taxon>
        <taxon>Bacillota</taxon>
        <taxon>Clostridia</taxon>
        <taxon>Lachnospirales</taxon>
        <taxon>Lachnospiraceae</taxon>
        <taxon>Anaerosporobacter</taxon>
    </lineage>
</organism>
<dbReference type="PROSITE" id="PS50110">
    <property type="entry name" value="RESPONSE_REGULATORY"/>
    <property type="match status" value="1"/>
</dbReference>
<dbReference type="SUPFAM" id="SSF46689">
    <property type="entry name" value="Homeodomain-like"/>
    <property type="match status" value="1"/>
</dbReference>
<evidence type="ECO:0000256" key="3">
    <source>
        <dbReference type="ARBA" id="ARBA00022490"/>
    </source>
</evidence>
<dbReference type="SUPFAM" id="SSF52172">
    <property type="entry name" value="CheY-like"/>
    <property type="match status" value="1"/>
</dbReference>
<evidence type="ECO:0000256" key="9">
    <source>
        <dbReference type="ARBA" id="ARBA00024867"/>
    </source>
</evidence>
<accession>A0A1M7LZA3</accession>
<evidence type="ECO:0000256" key="7">
    <source>
        <dbReference type="ARBA" id="ARBA00023125"/>
    </source>
</evidence>
<dbReference type="AlphaFoldDB" id="A0A1M7LZA3"/>
<dbReference type="Gene3D" id="3.40.50.2300">
    <property type="match status" value="1"/>
</dbReference>
<dbReference type="InterPro" id="IPR001789">
    <property type="entry name" value="Sig_transdc_resp-reg_receiver"/>
</dbReference>
<evidence type="ECO:0000256" key="4">
    <source>
        <dbReference type="ARBA" id="ARBA00022553"/>
    </source>
</evidence>
<evidence type="ECO:0000259" key="11">
    <source>
        <dbReference type="PROSITE" id="PS01124"/>
    </source>
</evidence>
<dbReference type="SMART" id="SM00342">
    <property type="entry name" value="HTH_ARAC"/>
    <property type="match status" value="1"/>
</dbReference>
<dbReference type="InterPro" id="IPR011006">
    <property type="entry name" value="CheY-like_superfamily"/>
</dbReference>
<dbReference type="CDD" id="cd17536">
    <property type="entry name" value="REC_YesN-like"/>
    <property type="match status" value="1"/>
</dbReference>
<dbReference type="InterPro" id="IPR020449">
    <property type="entry name" value="Tscrpt_reg_AraC-type_HTH"/>
</dbReference>
<name>A0A1M7LZA3_9FIRM</name>
<dbReference type="STRING" id="1120996.SAMN02746066_03505"/>
<comment type="subcellular location">
    <subcellularLocation>
        <location evidence="1">Cytoplasm</location>
    </subcellularLocation>
</comment>
<evidence type="ECO:0000259" key="12">
    <source>
        <dbReference type="PROSITE" id="PS50110"/>
    </source>
</evidence>
<dbReference type="PANTHER" id="PTHR42713:SF3">
    <property type="entry name" value="TRANSCRIPTIONAL REGULATORY PROTEIN HPTR"/>
    <property type="match status" value="1"/>
</dbReference>
<dbReference type="GO" id="GO:0005737">
    <property type="term" value="C:cytoplasm"/>
    <property type="evidence" value="ECO:0007669"/>
    <property type="project" value="UniProtKB-SubCell"/>
</dbReference>
<dbReference type="Pfam" id="PF00072">
    <property type="entry name" value="Response_reg"/>
    <property type="match status" value="1"/>
</dbReference>
<gene>
    <name evidence="13" type="ORF">SAMN02746066_03505</name>
</gene>
<proteinExistence type="predicted"/>
<dbReference type="RefSeq" id="WP_073289699.1">
    <property type="nucleotide sequence ID" value="NZ_FRCP01000018.1"/>
</dbReference>
<dbReference type="OrthoDB" id="9794370at2"/>
<evidence type="ECO:0000256" key="8">
    <source>
        <dbReference type="ARBA" id="ARBA00023163"/>
    </source>
</evidence>
<evidence type="ECO:0000256" key="6">
    <source>
        <dbReference type="ARBA" id="ARBA00023015"/>
    </source>
</evidence>
<sequence length="527" mass="61183">MLKLFIADDEITVREGLKNILDWESLGFYLCGEGTNGINTLEGILAHNPDLVLLDIRMPKMHGTEVARRAREEGFQGRFIILSGYSDFKYAQEAIRCGVDFYLTKPVDEDELLDAVKSIQTTIMKERQRTSNMETYREKAKTTILRDMIRDGKTPTSSNTSGRESTDLNLADLNLVADSYRAVILDGYYPSDTDFYNTFCKLLRVSPVKSRNVERVSITGQDVVIIKGEMLLKQFETVLTNMEINPKAPEFSNLFIAAGRITANINDIYFSYHDALTLLNRRFFCDKHQHMLLPTQLPNAEQLTYAITEDDSKHYCNIFYQYIQTYNRKGIEISLEELKNNLFYSKESIDSIRSFLTGIFLHLKHLIEQNYNDKDIELQSNSEIIEFIHHARYLYEIINYFNEQFDQVIKLIGNSSSDSVIDDILYYIRYNYKSNLKLDTLAPMFGYNSSYLGKVFSKKVGSNFNSYVDQIRIAQAKEMLLQDNLKVYEISKNVGYKNVDYFHKKFKKYVGISPAEYRNHHNIKDEE</sequence>
<evidence type="ECO:0000256" key="10">
    <source>
        <dbReference type="PROSITE-ProRule" id="PRU00169"/>
    </source>
</evidence>
<reference evidence="13 14" key="1">
    <citation type="submission" date="2016-11" db="EMBL/GenBank/DDBJ databases">
        <authorList>
            <person name="Jaros S."/>
            <person name="Januszkiewicz K."/>
            <person name="Wedrychowicz H."/>
        </authorList>
    </citation>
    <scope>NUCLEOTIDE SEQUENCE [LARGE SCALE GENOMIC DNA]</scope>
    <source>
        <strain evidence="13 14">DSM 15930</strain>
    </source>
</reference>
<dbReference type="GO" id="GO:0043565">
    <property type="term" value="F:sequence-specific DNA binding"/>
    <property type="evidence" value="ECO:0007669"/>
    <property type="project" value="InterPro"/>
</dbReference>
<feature type="domain" description="HTH araC/xylS-type" evidence="11">
    <location>
        <begin position="422"/>
        <end position="520"/>
    </location>
</feature>
<feature type="modified residue" description="4-aspartylphosphate" evidence="10">
    <location>
        <position position="55"/>
    </location>
</feature>
<keyword evidence="5" id="KW-0902">Two-component regulatory system</keyword>
<evidence type="ECO:0000313" key="13">
    <source>
        <dbReference type="EMBL" id="SHM83178.1"/>
    </source>
</evidence>
<keyword evidence="6" id="KW-0805">Transcription regulation</keyword>